<comment type="catalytic activity">
    <reaction evidence="2">
        <text>Hydrolysis of proteins in presence of ATP.</text>
        <dbReference type="EC" id="3.4.21.53"/>
    </reaction>
</comment>
<dbReference type="InterPro" id="IPR046844">
    <property type="entry name" value="Lon-like_helical"/>
</dbReference>
<dbReference type="InterPro" id="IPR020568">
    <property type="entry name" value="Ribosomal_Su5_D2-typ_SF"/>
</dbReference>
<evidence type="ECO:0000313" key="5">
    <source>
        <dbReference type="Proteomes" id="UP000264002"/>
    </source>
</evidence>
<dbReference type="Pfam" id="PF13654">
    <property type="entry name" value="AAA_32"/>
    <property type="match status" value="1"/>
</dbReference>
<dbReference type="GO" id="GO:0004252">
    <property type="term" value="F:serine-type endopeptidase activity"/>
    <property type="evidence" value="ECO:0007669"/>
    <property type="project" value="UniProtKB-UniRule"/>
</dbReference>
<dbReference type="Pfam" id="PF20437">
    <property type="entry name" value="LonC_helical"/>
    <property type="match status" value="1"/>
</dbReference>
<dbReference type="InterPro" id="IPR046843">
    <property type="entry name" value="LonB_AAA-LID"/>
</dbReference>
<dbReference type="Gene3D" id="3.40.50.300">
    <property type="entry name" value="P-loop containing nucleotide triphosphate hydrolases"/>
    <property type="match status" value="1"/>
</dbReference>
<protein>
    <recommendedName>
        <fullName evidence="2">endopeptidase La</fullName>
        <ecNumber evidence="2">3.4.21.53</ecNumber>
    </recommendedName>
</protein>
<gene>
    <name evidence="4" type="ORF">DYP60_10645</name>
</gene>
<feature type="domain" description="Lon proteolytic" evidence="3">
    <location>
        <begin position="447"/>
        <end position="642"/>
    </location>
</feature>
<dbReference type="GO" id="GO:0004176">
    <property type="term" value="F:ATP-dependent peptidase activity"/>
    <property type="evidence" value="ECO:0007669"/>
    <property type="project" value="UniProtKB-UniRule"/>
</dbReference>
<proteinExistence type="inferred from homology"/>
<dbReference type="SUPFAM" id="SSF54211">
    <property type="entry name" value="Ribosomal protein S5 domain 2-like"/>
    <property type="match status" value="1"/>
</dbReference>
<dbReference type="Proteomes" id="UP000264002">
    <property type="component" value="Unassembled WGS sequence"/>
</dbReference>
<dbReference type="EMBL" id="QUWK01000011">
    <property type="protein sequence ID" value="RFU94281.1"/>
    <property type="molecule type" value="Genomic_DNA"/>
</dbReference>
<comment type="caution">
    <text evidence="4">The sequence shown here is derived from an EMBL/GenBank/DDBJ whole genome shotgun (WGS) entry which is preliminary data.</text>
</comment>
<keyword evidence="5" id="KW-1185">Reference proteome</keyword>
<evidence type="ECO:0000256" key="2">
    <source>
        <dbReference type="PROSITE-ProRule" id="PRU01122"/>
    </source>
</evidence>
<keyword evidence="1 2" id="KW-0645">Protease</keyword>
<keyword evidence="2" id="KW-0378">Hydrolase</keyword>
<organism evidence="4 5">
    <name type="scientific">Sphaerochaeta halotolerans</name>
    <dbReference type="NCBI Taxonomy" id="2293840"/>
    <lineage>
        <taxon>Bacteria</taxon>
        <taxon>Pseudomonadati</taxon>
        <taxon>Spirochaetota</taxon>
        <taxon>Spirochaetia</taxon>
        <taxon>Spirochaetales</taxon>
        <taxon>Sphaerochaetaceae</taxon>
        <taxon>Sphaerochaeta</taxon>
    </lineage>
</organism>
<accession>A0A372MET7</accession>
<dbReference type="InterPro" id="IPR041699">
    <property type="entry name" value="AAA_32"/>
</dbReference>
<dbReference type="Gene3D" id="1.10.8.60">
    <property type="match status" value="1"/>
</dbReference>
<keyword evidence="2" id="KW-0720">Serine protease</keyword>
<dbReference type="InterPro" id="IPR027065">
    <property type="entry name" value="Lon_Prtase"/>
</dbReference>
<evidence type="ECO:0000256" key="1">
    <source>
        <dbReference type="ARBA" id="ARBA00022670"/>
    </source>
</evidence>
<dbReference type="InterPro" id="IPR027417">
    <property type="entry name" value="P-loop_NTPase"/>
</dbReference>
<dbReference type="EC" id="3.4.21.53" evidence="2"/>
<dbReference type="GO" id="GO:0030163">
    <property type="term" value="P:protein catabolic process"/>
    <property type="evidence" value="ECO:0007669"/>
    <property type="project" value="InterPro"/>
</dbReference>
<dbReference type="PRINTS" id="PR00830">
    <property type="entry name" value="ENDOLAPTASE"/>
</dbReference>
<dbReference type="InterPro" id="IPR008269">
    <property type="entry name" value="Lon_proteolytic"/>
</dbReference>
<dbReference type="RefSeq" id="WP_117331037.1">
    <property type="nucleotide sequence ID" value="NZ_QUWK01000011.1"/>
</dbReference>
<evidence type="ECO:0000313" key="4">
    <source>
        <dbReference type="EMBL" id="RFU94281.1"/>
    </source>
</evidence>
<evidence type="ECO:0000259" key="3">
    <source>
        <dbReference type="PROSITE" id="PS51786"/>
    </source>
</evidence>
<feature type="active site" evidence="2">
    <location>
        <position position="537"/>
    </location>
</feature>
<dbReference type="GO" id="GO:0005524">
    <property type="term" value="F:ATP binding"/>
    <property type="evidence" value="ECO:0007669"/>
    <property type="project" value="InterPro"/>
</dbReference>
<dbReference type="GO" id="GO:0006508">
    <property type="term" value="P:proteolysis"/>
    <property type="evidence" value="ECO:0007669"/>
    <property type="project" value="UniProtKB-KW"/>
</dbReference>
<sequence length="678" mass="75418">MTDTKKRVHPLTYEEASFDFDPLLISECRALGSNEHIVGQPRALRSLEIGLSLQKCGYNIFVSGEAASGQYEAVCFCAEHQRNNLDAIRDIVYVCNFKQPDSPTALTFKPGEGERFCDACSTFNQELLSLAQDGQHFLEKAEHLVDQMEQQFPDNRQLSSYFAHLKADLAREDVHIQHLDAEMLKNDPIARKYQANLLVNHAQTKQRPLIIESYPTFNNLFGSVDSDEKIPHLSLHAGSLLEAAGGFIVIEAEKLLGESGLWEALKRYLDANALAYEGGLVTKGELRSKVIRPQVVPLPIKVILIGSEEVYDMLSEEDERFLTLFKICAQFDYSMELSKTTIAQSIAILETYAENHHMLPLLDSAFSQLLRYSCWYVESRTHLTTHFSSLYDLIEEAHWWAKHQNQTYIDGELILRVNEERGYINGISESKINEEILSGDMIISLSGTKIGVVNGLAVMDRGSASFGTPTVISCTASPGNEGIVNIEHEAGLSGEIHDKGLLILEGYLRTHYARTFPLSIYAGIAFEQSYAEVDGDSASSSELLALLSAIGELPLRQDIAVTGSVNQMGLIQPVGGINEKIEGFFRTCLATGLTGKQGVIIPKQNIRNLILPYEVLEAIKEKQFFIYPVSTIDEAMQILTGRSVGVRNAKGNWSAGNFNFDIEDKLKRMYVAVTSNRG</sequence>
<dbReference type="PANTHER" id="PTHR10046">
    <property type="entry name" value="ATP DEPENDENT LON PROTEASE FAMILY MEMBER"/>
    <property type="match status" value="1"/>
</dbReference>
<dbReference type="PROSITE" id="PS51786">
    <property type="entry name" value="LON_PROTEOLYTIC"/>
    <property type="match status" value="1"/>
</dbReference>
<name>A0A372MET7_9SPIR</name>
<dbReference type="Pfam" id="PF20436">
    <property type="entry name" value="LonB_AAA-LID"/>
    <property type="match status" value="1"/>
</dbReference>
<feature type="active site" evidence="2">
    <location>
        <position position="580"/>
    </location>
</feature>
<dbReference type="InterPro" id="IPR014721">
    <property type="entry name" value="Ribsml_uS5_D2-typ_fold_subgr"/>
</dbReference>
<dbReference type="Gene3D" id="3.30.230.10">
    <property type="match status" value="1"/>
</dbReference>
<reference evidence="5" key="1">
    <citation type="submission" date="2018-08" db="EMBL/GenBank/DDBJ databases">
        <authorList>
            <person name="Grouzdev D.S."/>
            <person name="Krutkina M.S."/>
        </authorList>
    </citation>
    <scope>NUCLEOTIDE SEQUENCE [LARGE SCALE GENOMIC DNA]</scope>
    <source>
        <strain evidence="5">4-11</strain>
    </source>
</reference>
<reference evidence="4 5" key="2">
    <citation type="submission" date="2018-09" db="EMBL/GenBank/DDBJ databases">
        <title>Genome of Sphaerochaeta halotolerans strain 4-11.</title>
        <authorList>
            <person name="Nazina T.N."/>
            <person name="Sokolova D.S."/>
        </authorList>
    </citation>
    <scope>NUCLEOTIDE SEQUENCE [LARGE SCALE GENOMIC DNA]</scope>
    <source>
        <strain evidence="4 5">4-11</strain>
    </source>
</reference>
<dbReference type="AlphaFoldDB" id="A0A372MET7"/>
<dbReference type="Pfam" id="PF05362">
    <property type="entry name" value="Lon_C"/>
    <property type="match status" value="1"/>
</dbReference>
<comment type="similarity">
    <text evidence="2">Belongs to the peptidase S16 family.</text>
</comment>